<evidence type="ECO:0000313" key="3">
    <source>
        <dbReference type="EMBL" id="KAJ7324433.1"/>
    </source>
</evidence>
<feature type="domain" description="CHCH" evidence="2">
    <location>
        <begin position="52"/>
        <end position="85"/>
    </location>
</feature>
<dbReference type="Proteomes" id="UP001142489">
    <property type="component" value="Unassembled WGS sequence"/>
</dbReference>
<dbReference type="InterPro" id="IPR010625">
    <property type="entry name" value="CHCH"/>
</dbReference>
<protein>
    <recommendedName>
        <fullName evidence="2">CHCH domain-containing protein</fullName>
    </recommendedName>
</protein>
<dbReference type="GO" id="GO:0003723">
    <property type="term" value="F:RNA binding"/>
    <property type="evidence" value="ECO:0007669"/>
    <property type="project" value="TreeGrafter"/>
</dbReference>
<dbReference type="InterPro" id="IPR009069">
    <property type="entry name" value="Cys_alpha_HP_mot_SF"/>
</dbReference>
<reference evidence="3" key="1">
    <citation type="journal article" date="2023" name="DNA Res.">
        <title>Chromosome-level genome assembly of Phrynocephalus forsythii using third-generation DNA sequencing and Hi-C analysis.</title>
        <authorList>
            <person name="Qi Y."/>
            <person name="Zhao W."/>
            <person name="Zhao Y."/>
            <person name="Niu C."/>
            <person name="Cao S."/>
            <person name="Zhang Y."/>
        </authorList>
    </citation>
    <scope>NUCLEOTIDE SEQUENCE</scope>
    <source>
        <tissue evidence="3">Muscle</tissue>
    </source>
</reference>
<evidence type="ECO:0000256" key="1">
    <source>
        <dbReference type="ARBA" id="ARBA00023157"/>
    </source>
</evidence>
<dbReference type="EMBL" id="JAPFRF010000008">
    <property type="protein sequence ID" value="KAJ7324433.1"/>
    <property type="molecule type" value="Genomic_DNA"/>
</dbReference>
<sequence>MAARPPTYPAWAVYIAQGKRIPYKEHWPRPSHHLALADKIRRQPREVQEAECITEMSLMMACWKQNEFNDTACVEEIQAFQRCAAESEAKYKEKLKREAMGQTDNFNVKTMNQLLKEFPNIRKYS</sequence>
<dbReference type="InterPro" id="IPR033620">
    <property type="entry name" value="Ribosomal_mS37_met"/>
</dbReference>
<dbReference type="GO" id="GO:0032543">
    <property type="term" value="P:mitochondrial translation"/>
    <property type="evidence" value="ECO:0007669"/>
    <property type="project" value="InterPro"/>
</dbReference>
<dbReference type="PANTHER" id="PTHR31278">
    <property type="entry name" value="CHCHD1"/>
    <property type="match status" value="1"/>
</dbReference>
<dbReference type="Pfam" id="PF06747">
    <property type="entry name" value="CHCH"/>
    <property type="match status" value="1"/>
</dbReference>
<dbReference type="AlphaFoldDB" id="A0A9Q1AZY5"/>
<dbReference type="SUPFAM" id="SSF47072">
    <property type="entry name" value="Cysteine alpha-hairpin motif"/>
    <property type="match status" value="1"/>
</dbReference>
<dbReference type="PANTHER" id="PTHR31278:SF2">
    <property type="entry name" value="SMALL RIBOSOMAL SUBUNIT PROTEIN MS37"/>
    <property type="match status" value="1"/>
</dbReference>
<accession>A0A9Q1AZY5</accession>
<comment type="caution">
    <text evidence="3">The sequence shown here is derived from an EMBL/GenBank/DDBJ whole genome shotgun (WGS) entry which is preliminary data.</text>
</comment>
<evidence type="ECO:0000313" key="4">
    <source>
        <dbReference type="Proteomes" id="UP001142489"/>
    </source>
</evidence>
<name>A0A9Q1AZY5_9SAUR</name>
<dbReference type="OrthoDB" id="5825849at2759"/>
<evidence type="ECO:0000259" key="2">
    <source>
        <dbReference type="Pfam" id="PF06747"/>
    </source>
</evidence>
<keyword evidence="1" id="KW-1015">Disulfide bond</keyword>
<organism evidence="3 4">
    <name type="scientific">Phrynocephalus forsythii</name>
    <dbReference type="NCBI Taxonomy" id="171643"/>
    <lineage>
        <taxon>Eukaryota</taxon>
        <taxon>Metazoa</taxon>
        <taxon>Chordata</taxon>
        <taxon>Craniata</taxon>
        <taxon>Vertebrata</taxon>
        <taxon>Euteleostomi</taxon>
        <taxon>Lepidosauria</taxon>
        <taxon>Squamata</taxon>
        <taxon>Bifurcata</taxon>
        <taxon>Unidentata</taxon>
        <taxon>Episquamata</taxon>
        <taxon>Toxicofera</taxon>
        <taxon>Iguania</taxon>
        <taxon>Acrodonta</taxon>
        <taxon>Agamidae</taxon>
        <taxon>Agaminae</taxon>
        <taxon>Phrynocephalus</taxon>
    </lineage>
</organism>
<proteinExistence type="predicted"/>
<gene>
    <name evidence="3" type="ORF">JRQ81_017453</name>
</gene>
<keyword evidence="4" id="KW-1185">Reference proteome</keyword>
<dbReference type="GO" id="GO:0005761">
    <property type="term" value="C:mitochondrial ribosome"/>
    <property type="evidence" value="ECO:0007669"/>
    <property type="project" value="InterPro"/>
</dbReference>
<dbReference type="GO" id="GO:0005654">
    <property type="term" value="C:nucleoplasm"/>
    <property type="evidence" value="ECO:0007669"/>
    <property type="project" value="TreeGrafter"/>
</dbReference>